<feature type="chain" id="PRO_5045293798" evidence="2">
    <location>
        <begin position="26"/>
        <end position="526"/>
    </location>
</feature>
<evidence type="ECO:0000256" key="2">
    <source>
        <dbReference type="SAM" id="SignalP"/>
    </source>
</evidence>
<feature type="region of interest" description="Disordered" evidence="1">
    <location>
        <begin position="223"/>
        <end position="246"/>
    </location>
</feature>
<sequence>MRRIRTGRAGAIAAAVAVAVPAVIAGTAGTAAADAGSLTVTTLNREGAKVTSWMTVTSLTPHAGDGVHEYQSGWPVTLAPGQYAVVTRIDDNGLNAQDGPSTLAAQIVTVADSAPTALTLDARQGKPLRVALDTPPGASYVQSIAARMCVAGVNDDFETTTGTRPTGGVYVIPTDDPQTRLGYHATWSSATQKEVWDVSGAIAPTGDPITVPRASLGTVDVKASTGPSSLNTQTAPLESDTQGTGCDQKLGTPNSFTKLPFEKVLHVSPGSWKFTLDTWHYDTTVAAGATTALDFGRAVWGPTRYLPFVQKGELGFFTSGLVADPKAAGADITINATATLYRDGKAVVTRTGLGNSPSAKGPSTFWAPISTSAAYTLKVHGYRHAAGVPQPAGMMSTGTDVAFSFHAGPTSDAVPPAFLTRFLPNGLDPYNHLPAGHAASIPLTLDRTSTQAGVPMWPSTAKKVEVFGSTDGGRSWHALTVSHTGGGWTAALPAQHAGAELSLSARVTDVGGNQTVTSVYRAFTVA</sequence>
<gene>
    <name evidence="3" type="ORF">V2S66_25595</name>
</gene>
<dbReference type="RefSeq" id="WP_330798838.1">
    <property type="nucleotide sequence ID" value="NZ_JAZEWV010000027.1"/>
</dbReference>
<accession>A0ABU7PHM9</accession>
<name>A0ABU7PHM9_9ACTN</name>
<protein>
    <submittedName>
        <fullName evidence="3">Uncharacterized protein</fullName>
    </submittedName>
</protein>
<evidence type="ECO:0000313" key="4">
    <source>
        <dbReference type="Proteomes" id="UP001344658"/>
    </source>
</evidence>
<dbReference type="Proteomes" id="UP001344658">
    <property type="component" value="Unassembled WGS sequence"/>
</dbReference>
<evidence type="ECO:0000313" key="3">
    <source>
        <dbReference type="EMBL" id="MEE4545327.1"/>
    </source>
</evidence>
<dbReference type="EMBL" id="JAZEWV010000027">
    <property type="protein sequence ID" value="MEE4545327.1"/>
    <property type="molecule type" value="Genomic_DNA"/>
</dbReference>
<reference evidence="3 4" key="1">
    <citation type="submission" date="2023-12" db="EMBL/GenBank/DDBJ databases">
        <title>Streptomyces sp. V4-01.</title>
        <authorList>
            <person name="Somphong A."/>
            <person name="Phongsopitanun W."/>
        </authorList>
    </citation>
    <scope>NUCLEOTIDE SEQUENCE [LARGE SCALE GENOMIC DNA]</scope>
    <source>
        <strain evidence="3 4">V4-01</strain>
    </source>
</reference>
<keyword evidence="2" id="KW-0732">Signal</keyword>
<feature type="signal peptide" evidence="2">
    <location>
        <begin position="1"/>
        <end position="25"/>
    </location>
</feature>
<organism evidence="3 4">
    <name type="scientific">Actinacidiphila polyblastidii</name>
    <dbReference type="NCBI Taxonomy" id="3110430"/>
    <lineage>
        <taxon>Bacteria</taxon>
        <taxon>Bacillati</taxon>
        <taxon>Actinomycetota</taxon>
        <taxon>Actinomycetes</taxon>
        <taxon>Kitasatosporales</taxon>
        <taxon>Streptomycetaceae</taxon>
        <taxon>Actinacidiphila</taxon>
    </lineage>
</organism>
<comment type="caution">
    <text evidence="3">The sequence shown here is derived from an EMBL/GenBank/DDBJ whole genome shotgun (WGS) entry which is preliminary data.</text>
</comment>
<feature type="compositionally biased region" description="Polar residues" evidence="1">
    <location>
        <begin position="225"/>
        <end position="246"/>
    </location>
</feature>
<evidence type="ECO:0000256" key="1">
    <source>
        <dbReference type="SAM" id="MobiDB-lite"/>
    </source>
</evidence>
<proteinExistence type="predicted"/>
<keyword evidence="4" id="KW-1185">Reference proteome</keyword>